<accession>A0AAW2EI85</accession>
<evidence type="ECO:0000313" key="2">
    <source>
        <dbReference type="EMBL" id="KAL0102655.1"/>
    </source>
</evidence>
<protein>
    <submittedName>
        <fullName evidence="2">Uncharacterized protein</fullName>
    </submittedName>
</protein>
<feature type="compositionally biased region" description="Low complexity" evidence="1">
    <location>
        <begin position="118"/>
        <end position="130"/>
    </location>
</feature>
<proteinExistence type="predicted"/>
<evidence type="ECO:0000256" key="1">
    <source>
        <dbReference type="SAM" id="MobiDB-lite"/>
    </source>
</evidence>
<keyword evidence="3" id="KW-1185">Reference proteome</keyword>
<name>A0AAW2EI85_9HYME</name>
<evidence type="ECO:0000313" key="3">
    <source>
        <dbReference type="Proteomes" id="UP001430953"/>
    </source>
</evidence>
<comment type="caution">
    <text evidence="2">The sequence shown here is derived from an EMBL/GenBank/DDBJ whole genome shotgun (WGS) entry which is preliminary data.</text>
</comment>
<reference evidence="2 3" key="1">
    <citation type="submission" date="2023-03" db="EMBL/GenBank/DDBJ databases">
        <title>High recombination rates correlate with genetic variation in Cardiocondyla obscurior ants.</title>
        <authorList>
            <person name="Errbii M."/>
        </authorList>
    </citation>
    <scope>NUCLEOTIDE SEQUENCE [LARGE SCALE GENOMIC DNA]</scope>
    <source>
        <strain evidence="2">Alpha-2009</strain>
        <tissue evidence="2">Whole body</tissue>
    </source>
</reference>
<organism evidence="2 3">
    <name type="scientific">Cardiocondyla obscurior</name>
    <dbReference type="NCBI Taxonomy" id="286306"/>
    <lineage>
        <taxon>Eukaryota</taxon>
        <taxon>Metazoa</taxon>
        <taxon>Ecdysozoa</taxon>
        <taxon>Arthropoda</taxon>
        <taxon>Hexapoda</taxon>
        <taxon>Insecta</taxon>
        <taxon>Pterygota</taxon>
        <taxon>Neoptera</taxon>
        <taxon>Endopterygota</taxon>
        <taxon>Hymenoptera</taxon>
        <taxon>Apocrita</taxon>
        <taxon>Aculeata</taxon>
        <taxon>Formicoidea</taxon>
        <taxon>Formicidae</taxon>
        <taxon>Myrmicinae</taxon>
        <taxon>Cardiocondyla</taxon>
    </lineage>
</organism>
<gene>
    <name evidence="2" type="ORF">PUN28_018152</name>
</gene>
<sequence length="237" mass="26894">MEGPPRVIMRFGASRHGQIGARIVYHRLILATCRNILNLSPISGPRVSWPACDTCPRHAHALTYLRVPTTRHRAPTSRLALGTLRTAVSRTVYTDIRPTATFAMDSDCIELESTRCAPRPSSSRPGLSSRMTSRPPNNLETLSTYSAQLDFNRKKKKKKRAILCALISIRRRERIEEGRGTDEPKGEQVQTWPVRNRIPTLKIFSKSLHLSLEDRESFKTAYEFRETASGMHRSNLQ</sequence>
<dbReference type="Proteomes" id="UP001430953">
    <property type="component" value="Unassembled WGS sequence"/>
</dbReference>
<dbReference type="AlphaFoldDB" id="A0AAW2EI85"/>
<feature type="region of interest" description="Disordered" evidence="1">
    <location>
        <begin position="115"/>
        <end position="138"/>
    </location>
</feature>
<dbReference type="EMBL" id="JADYXP020000022">
    <property type="protein sequence ID" value="KAL0102655.1"/>
    <property type="molecule type" value="Genomic_DNA"/>
</dbReference>